<keyword evidence="2" id="KW-1185">Reference proteome</keyword>
<evidence type="ECO:0000313" key="2">
    <source>
        <dbReference type="Proteomes" id="UP000765509"/>
    </source>
</evidence>
<dbReference type="InterPro" id="IPR012337">
    <property type="entry name" value="RNaseH-like_sf"/>
</dbReference>
<dbReference type="EMBL" id="AVOT02036235">
    <property type="protein sequence ID" value="MBW0530710.1"/>
    <property type="molecule type" value="Genomic_DNA"/>
</dbReference>
<dbReference type="GO" id="GO:0003676">
    <property type="term" value="F:nucleic acid binding"/>
    <property type="evidence" value="ECO:0007669"/>
    <property type="project" value="InterPro"/>
</dbReference>
<protein>
    <recommendedName>
        <fullName evidence="3">Integrase catalytic domain-containing protein</fullName>
    </recommendedName>
</protein>
<name>A0A9Q3I918_9BASI</name>
<reference evidence="1" key="1">
    <citation type="submission" date="2021-03" db="EMBL/GenBank/DDBJ databases">
        <title>Draft genome sequence of rust myrtle Austropuccinia psidii MF-1, a brazilian biotype.</title>
        <authorList>
            <person name="Quecine M.C."/>
            <person name="Pachon D.M.R."/>
            <person name="Bonatelli M.L."/>
            <person name="Correr F.H."/>
            <person name="Franceschini L.M."/>
            <person name="Leite T.F."/>
            <person name="Margarido G.R.A."/>
            <person name="Almeida C.A."/>
            <person name="Ferrarezi J.A."/>
            <person name="Labate C.A."/>
        </authorList>
    </citation>
    <scope>NUCLEOTIDE SEQUENCE</scope>
    <source>
        <strain evidence="1">MF-1</strain>
    </source>
</reference>
<dbReference type="InterPro" id="IPR036397">
    <property type="entry name" value="RNaseH_sf"/>
</dbReference>
<organism evidence="1 2">
    <name type="scientific">Austropuccinia psidii MF-1</name>
    <dbReference type="NCBI Taxonomy" id="1389203"/>
    <lineage>
        <taxon>Eukaryota</taxon>
        <taxon>Fungi</taxon>
        <taxon>Dikarya</taxon>
        <taxon>Basidiomycota</taxon>
        <taxon>Pucciniomycotina</taxon>
        <taxon>Pucciniomycetes</taxon>
        <taxon>Pucciniales</taxon>
        <taxon>Sphaerophragmiaceae</taxon>
        <taxon>Austropuccinia</taxon>
    </lineage>
</organism>
<evidence type="ECO:0008006" key="3">
    <source>
        <dbReference type="Google" id="ProtNLM"/>
    </source>
</evidence>
<proteinExistence type="predicted"/>
<dbReference type="Gene3D" id="3.30.420.10">
    <property type="entry name" value="Ribonuclease H-like superfamily/Ribonuclease H"/>
    <property type="match status" value="1"/>
</dbReference>
<gene>
    <name evidence="1" type="ORF">O181_070425</name>
</gene>
<dbReference type="Proteomes" id="UP000765509">
    <property type="component" value="Unassembled WGS sequence"/>
</dbReference>
<comment type="caution">
    <text evidence="1">The sequence shown here is derived from an EMBL/GenBank/DDBJ whole genome shotgun (WGS) entry which is preliminary data.</text>
</comment>
<evidence type="ECO:0000313" key="1">
    <source>
        <dbReference type="EMBL" id="MBW0530710.1"/>
    </source>
</evidence>
<dbReference type="OrthoDB" id="2273864at2759"/>
<accession>A0A9Q3I918</accession>
<dbReference type="AlphaFoldDB" id="A0A9Q3I918"/>
<dbReference type="SUPFAM" id="SSF53098">
    <property type="entry name" value="Ribonuclease H-like"/>
    <property type="match status" value="1"/>
</dbReference>
<sequence length="129" mass="14778">MALVTAKPPSGDKNYSACLVIVDRYRKIPILLPFYKDNTDMYTALLLFNRFISHTGLFKNIISEIDPNVKYPLCSNIHRFFGTKLSFYASYHPHNDGLSERIILTLEDIIRRFCAYGLDPKDSDGLTPD</sequence>